<keyword evidence="1" id="KW-0472">Membrane</keyword>
<dbReference type="GO" id="GO:0017004">
    <property type="term" value="P:cytochrome complex assembly"/>
    <property type="evidence" value="ECO:0007669"/>
    <property type="project" value="InterPro"/>
</dbReference>
<feature type="transmembrane region" description="Helical" evidence="1">
    <location>
        <begin position="36"/>
        <end position="59"/>
    </location>
</feature>
<dbReference type="PANTHER" id="PTHR36010">
    <property type="entry name" value="CYTOCHROME C BIOGENESIS CCMF C-TERMINAL-LIKE MITOCHONDRIAL PROTEIN-RELATED"/>
    <property type="match status" value="1"/>
</dbReference>
<protein>
    <submittedName>
        <fullName evidence="3">Uncharacterized protein</fullName>
    </submittedName>
</protein>
<evidence type="ECO:0000256" key="1">
    <source>
        <dbReference type="SAM" id="Phobius"/>
    </source>
</evidence>
<dbReference type="Proteomes" id="UP000075243">
    <property type="component" value="Chromosome 8"/>
</dbReference>
<accession>A0A151T4J4</accession>
<dbReference type="Gramene" id="C.cajan_16005.t">
    <property type="protein sequence ID" value="C.cajan_16005.t.cds1"/>
    <property type="gene ID" value="C.cajan_16005"/>
</dbReference>
<keyword evidence="1" id="KW-1133">Transmembrane helix</keyword>
<name>A0A151T4J4_CAJCA</name>
<dbReference type="EMBL" id="CM003610">
    <property type="protein sequence ID" value="KYP61957.1"/>
    <property type="molecule type" value="Genomic_DNA"/>
</dbReference>
<dbReference type="EMBL" id="CM003610">
    <property type="protein sequence ID" value="KYP61959.1"/>
    <property type="molecule type" value="Genomic_DNA"/>
</dbReference>
<organism evidence="3 4">
    <name type="scientific">Cajanus cajan</name>
    <name type="common">Pigeon pea</name>
    <name type="synonym">Cajanus indicus</name>
    <dbReference type="NCBI Taxonomy" id="3821"/>
    <lineage>
        <taxon>Eukaryota</taxon>
        <taxon>Viridiplantae</taxon>
        <taxon>Streptophyta</taxon>
        <taxon>Embryophyta</taxon>
        <taxon>Tracheophyta</taxon>
        <taxon>Spermatophyta</taxon>
        <taxon>Magnoliopsida</taxon>
        <taxon>eudicotyledons</taxon>
        <taxon>Gunneridae</taxon>
        <taxon>Pentapetalae</taxon>
        <taxon>rosids</taxon>
        <taxon>fabids</taxon>
        <taxon>Fabales</taxon>
        <taxon>Fabaceae</taxon>
        <taxon>Papilionoideae</taxon>
        <taxon>50 kb inversion clade</taxon>
        <taxon>NPAAA clade</taxon>
        <taxon>indigoferoid/millettioid clade</taxon>
        <taxon>Phaseoleae</taxon>
        <taxon>Cajanus</taxon>
    </lineage>
</organism>
<proteinExistence type="predicted"/>
<gene>
    <name evidence="2" type="ORF">KK1_016472</name>
    <name evidence="3" type="ORF">KK1_016474</name>
</gene>
<keyword evidence="4" id="KW-1185">Reference proteome</keyword>
<keyword evidence="1" id="KW-0812">Transmembrane</keyword>
<reference evidence="3 4" key="1">
    <citation type="journal article" date="2012" name="Nat. Biotechnol.">
        <title>Draft genome sequence of pigeonpea (Cajanus cajan), an orphan legume crop of resource-poor farmers.</title>
        <authorList>
            <person name="Varshney R.K."/>
            <person name="Chen W."/>
            <person name="Li Y."/>
            <person name="Bharti A.K."/>
            <person name="Saxena R.K."/>
            <person name="Schlueter J.A."/>
            <person name="Donoghue M.T."/>
            <person name="Azam S."/>
            <person name="Fan G."/>
            <person name="Whaley A.M."/>
            <person name="Farmer A.D."/>
            <person name="Sheridan J."/>
            <person name="Iwata A."/>
            <person name="Tuteja R."/>
            <person name="Penmetsa R.V."/>
            <person name="Wu W."/>
            <person name="Upadhyaya H.D."/>
            <person name="Yang S.P."/>
            <person name="Shah T."/>
            <person name="Saxena K.B."/>
            <person name="Michael T."/>
            <person name="McCombie W.R."/>
            <person name="Yang B."/>
            <person name="Zhang G."/>
            <person name="Yang H."/>
            <person name="Wang J."/>
            <person name="Spillane C."/>
            <person name="Cook D.R."/>
            <person name="May G.D."/>
            <person name="Xu X."/>
            <person name="Jackson S.A."/>
        </authorList>
    </citation>
    <scope>NUCLEOTIDE SEQUENCE [LARGE SCALE GENOMIC DNA]</scope>
    <source>
        <strain evidence="4">cv. Asha</strain>
    </source>
</reference>
<dbReference type="Gramene" id="C.cajan_16007.t">
    <property type="protein sequence ID" value="C.cajan_16007.t.cds1"/>
    <property type="gene ID" value="C.cajan_16007"/>
</dbReference>
<sequence length="101" mass="11543">MVQLRNFLFFITSMVMPRGTAAPLLLKWFVSRDVPIGAPFSNGTIIPIIIPSFPLLVYLHSKKFIHSMDGAKIHFFQKVSFVQQNAKAGNKRNIRKEKKNI</sequence>
<dbReference type="InterPro" id="IPR044955">
    <property type="entry name" value="CCMFC"/>
</dbReference>
<evidence type="ECO:0000313" key="2">
    <source>
        <dbReference type="EMBL" id="KYP61957.1"/>
    </source>
</evidence>
<dbReference type="PANTHER" id="PTHR36010:SF1">
    <property type="entry name" value="CYTOCHROME C BIOGENESIS CCMF C-TERMINAL-LIKE MITOCHONDRIAL PROTEIN-RELATED"/>
    <property type="match status" value="1"/>
</dbReference>
<evidence type="ECO:0000313" key="4">
    <source>
        <dbReference type="Proteomes" id="UP000075243"/>
    </source>
</evidence>
<feature type="transmembrane region" description="Helical" evidence="1">
    <location>
        <begin position="7"/>
        <end position="30"/>
    </location>
</feature>
<dbReference type="STRING" id="3821.A0A151T4J4"/>
<evidence type="ECO:0000313" key="3">
    <source>
        <dbReference type="EMBL" id="KYP61959.1"/>
    </source>
</evidence>
<dbReference type="AlphaFoldDB" id="A0A151T4J4"/>